<dbReference type="EMBL" id="CP092362">
    <property type="protein sequence ID" value="ULN42572.1"/>
    <property type="molecule type" value="Genomic_DNA"/>
</dbReference>
<evidence type="ECO:0008006" key="3">
    <source>
        <dbReference type="Google" id="ProtNLM"/>
    </source>
</evidence>
<protein>
    <recommendedName>
        <fullName evidence="3">Methyltransferase</fullName>
    </recommendedName>
</protein>
<proteinExistence type="predicted"/>
<sequence length="224" mass="25194">MQPKHKAMLHFILEPYKRTSWGGAMNGQAGRIRLFRDIFSVVQPSAIIETGTFIGATTKFFAEFGVPVYSVEADERVLAVAKRNTRHVRDRVAFTLSDSRSFLRKLVSDPQLCKSRLFFYLDAHWNADLPLADEINIIFDACTEAIIMIDDFEVPGDSYNYDDYGPGAALSASYLDAMERTDIYRFYPSLPASSETGAKRGCVVLCNDLDARDRLSKLESLRPG</sequence>
<dbReference type="Proteomes" id="UP001055337">
    <property type="component" value="Chromosome"/>
</dbReference>
<dbReference type="Gene3D" id="3.40.50.150">
    <property type="entry name" value="Vaccinia Virus protein VP39"/>
    <property type="match status" value="1"/>
</dbReference>
<gene>
    <name evidence="1" type="ORF">MI149_05520</name>
</gene>
<evidence type="ECO:0000313" key="1">
    <source>
        <dbReference type="EMBL" id="ULN42572.1"/>
    </source>
</evidence>
<name>A0ABY3TUC7_9MYCO</name>
<dbReference type="SUPFAM" id="SSF53335">
    <property type="entry name" value="S-adenosyl-L-methionine-dependent methyltransferases"/>
    <property type="match status" value="1"/>
</dbReference>
<dbReference type="InterPro" id="IPR029063">
    <property type="entry name" value="SAM-dependent_MTases_sf"/>
</dbReference>
<reference evidence="1" key="1">
    <citation type="submission" date="2022-08" db="EMBL/GenBank/DDBJ databases">
        <title>Whole genome sequencing of non-tuberculosis mycobacteria type-strains.</title>
        <authorList>
            <person name="Igarashi Y."/>
            <person name="Osugi A."/>
            <person name="Mitarai S."/>
        </authorList>
    </citation>
    <scope>NUCLEOTIDE SEQUENCE</scope>
    <source>
        <strain evidence="1">JCM 16369</strain>
    </source>
</reference>
<dbReference type="RefSeq" id="WP_240178979.1">
    <property type="nucleotide sequence ID" value="NZ_CP092362.2"/>
</dbReference>
<evidence type="ECO:0000313" key="2">
    <source>
        <dbReference type="Proteomes" id="UP001055337"/>
    </source>
</evidence>
<organism evidence="1 2">
    <name type="scientific">Mycolicibacterium crocinum</name>
    <dbReference type="NCBI Taxonomy" id="388459"/>
    <lineage>
        <taxon>Bacteria</taxon>
        <taxon>Bacillati</taxon>
        <taxon>Actinomycetota</taxon>
        <taxon>Actinomycetes</taxon>
        <taxon>Mycobacteriales</taxon>
        <taxon>Mycobacteriaceae</taxon>
        <taxon>Mycolicibacterium</taxon>
    </lineage>
</organism>
<accession>A0ABY3TUC7</accession>
<keyword evidence="2" id="KW-1185">Reference proteome</keyword>